<dbReference type="GeneID" id="31501301"/>
<dbReference type="KEGG" id="pru:PRU_1747"/>
<reference evidence="1 2" key="1">
    <citation type="journal article" date="2010" name="Microb. Ecol.">
        <title>Comparative genome analysis of Prevotella ruminicola and Prevotella bryantii: insights into their environmental niche.</title>
        <authorList>
            <consortium name="North American Consortium for Rumen Bacteria"/>
            <person name="Purushe J."/>
            <person name="Fouts D.E."/>
            <person name="Morrison M."/>
            <person name="White B.A."/>
            <person name="Mackie R.I."/>
            <person name="Coutinho P.M."/>
            <person name="Henrissat B."/>
            <person name="Nelson K.E."/>
        </authorList>
    </citation>
    <scope>NUCLEOTIDE SEQUENCE [LARGE SCALE GENOMIC DNA]</scope>
    <source>
        <strain evidence="2">ATCC 19189 / JCM 8958 / 23</strain>
    </source>
</reference>
<proteinExistence type="predicted"/>
<keyword evidence="2" id="KW-1185">Reference proteome</keyword>
<name>D5ETT5_XYLR2</name>
<evidence type="ECO:0000313" key="2">
    <source>
        <dbReference type="Proteomes" id="UP000000927"/>
    </source>
</evidence>
<dbReference type="Pfam" id="PF13365">
    <property type="entry name" value="Trypsin_2"/>
    <property type="match status" value="1"/>
</dbReference>
<organism evidence="1 2">
    <name type="scientific">Xylanibacter ruminicola (strain ATCC 19189 / DSM 19721 / CIP 105475 / JCM 8958 / 23)</name>
    <name type="common">Prevotella ruminicola</name>
    <dbReference type="NCBI Taxonomy" id="264731"/>
    <lineage>
        <taxon>Bacteria</taxon>
        <taxon>Pseudomonadati</taxon>
        <taxon>Bacteroidota</taxon>
        <taxon>Bacteroidia</taxon>
        <taxon>Bacteroidales</taxon>
        <taxon>Prevotellaceae</taxon>
        <taxon>Xylanibacter</taxon>
    </lineage>
</organism>
<dbReference type="SUPFAM" id="SSF50494">
    <property type="entry name" value="Trypsin-like serine proteases"/>
    <property type="match status" value="1"/>
</dbReference>
<dbReference type="STRING" id="264731.PRU_1747"/>
<dbReference type="GO" id="GO:0008233">
    <property type="term" value="F:peptidase activity"/>
    <property type="evidence" value="ECO:0007669"/>
    <property type="project" value="UniProtKB-KW"/>
</dbReference>
<dbReference type="AlphaFoldDB" id="D5ETT5"/>
<dbReference type="InterPro" id="IPR009003">
    <property type="entry name" value="Peptidase_S1_PA"/>
</dbReference>
<keyword evidence="1" id="KW-0378">Hydrolase</keyword>
<sequence>MMNYQDEMKSVTVRVANGSGVIIKPLADDCFYILTAYHVVKGKTVDEIIFDFLSTSPFTNKTVKAKRIIYNEELDAAILIVEKDDSEIVQFVPSNIRQNGAVHWHTGYPNNQNSYGKANSCKLHDFNTWLGTYDHNFEEYKYPNHIKQEELNGMSGGGIFDDNHHLLGVHMKLAASEEKEQLGKNVMIPWSCFERVIAENGLPTIYQCNFEVFMNEMFNFDNNLGAKEKLKTLLMMMSHYRAGMLDLSPLQCYDAFQKSRKTNNYLLGSELQKDDWVKFGEFIVALKAVWGLDAANNLDEVFPRFQYVQSEKDFDIYSAPSALDPSVLGTVSDVNVVFVVGGIQSKGYKQDVRGKDILDIAIGLEPKQEFNIARNGRENMGGFVYVNAHFFKDAMVAFTDEIRDYDGDKMEYYRNLITSKI</sequence>
<dbReference type="GO" id="GO:0006508">
    <property type="term" value="P:proteolysis"/>
    <property type="evidence" value="ECO:0007669"/>
    <property type="project" value="UniProtKB-KW"/>
</dbReference>
<dbReference type="RefSeq" id="WP_013063933.1">
    <property type="nucleotide sequence ID" value="NC_014033.1"/>
</dbReference>
<evidence type="ECO:0000313" key="1">
    <source>
        <dbReference type="EMBL" id="ADE81946.1"/>
    </source>
</evidence>
<dbReference type="Proteomes" id="UP000000927">
    <property type="component" value="Chromosome"/>
</dbReference>
<accession>D5ETT5</accession>
<dbReference type="eggNOG" id="COG0265">
    <property type="taxonomic scope" value="Bacteria"/>
</dbReference>
<dbReference type="Gene3D" id="2.40.10.120">
    <property type="match status" value="1"/>
</dbReference>
<keyword evidence="1" id="KW-0645">Protease</keyword>
<gene>
    <name evidence="1" type="ordered locus">PRU_1747</name>
</gene>
<dbReference type="EMBL" id="CP002006">
    <property type="protein sequence ID" value="ADE81946.1"/>
    <property type="molecule type" value="Genomic_DNA"/>
</dbReference>
<protein>
    <submittedName>
        <fullName evidence="1">Protease-like protein</fullName>
    </submittedName>
</protein>
<dbReference type="HOGENOM" id="CLU_651892_0_0_10"/>